<dbReference type="RefSeq" id="WP_017744831.1">
    <property type="nucleotide sequence ID" value="NZ_KQ976354.1"/>
</dbReference>
<name>A0A139WWH1_9CYAN</name>
<organism evidence="1 2">
    <name type="scientific">Scytonema hofmannii PCC 7110</name>
    <dbReference type="NCBI Taxonomy" id="128403"/>
    <lineage>
        <taxon>Bacteria</taxon>
        <taxon>Bacillati</taxon>
        <taxon>Cyanobacteriota</taxon>
        <taxon>Cyanophyceae</taxon>
        <taxon>Nostocales</taxon>
        <taxon>Scytonemataceae</taxon>
        <taxon>Scytonema</taxon>
    </lineage>
</organism>
<comment type="caution">
    <text evidence="1">The sequence shown here is derived from an EMBL/GenBank/DDBJ whole genome shotgun (WGS) entry which is preliminary data.</text>
</comment>
<protein>
    <recommendedName>
        <fullName evidence="3">DUF3598 domain-containing protein</fullName>
    </recommendedName>
</protein>
<accession>A0A139WWH1</accession>
<keyword evidence="2" id="KW-1185">Reference proteome</keyword>
<dbReference type="EMBL" id="ANNX02000047">
    <property type="protein sequence ID" value="KYC36786.1"/>
    <property type="molecule type" value="Genomic_DNA"/>
</dbReference>
<proteinExistence type="predicted"/>
<dbReference type="AlphaFoldDB" id="A0A139WWH1"/>
<evidence type="ECO:0000313" key="2">
    <source>
        <dbReference type="Proteomes" id="UP000076925"/>
    </source>
</evidence>
<evidence type="ECO:0000313" key="1">
    <source>
        <dbReference type="EMBL" id="KYC36786.1"/>
    </source>
</evidence>
<dbReference type="Proteomes" id="UP000076925">
    <property type="component" value="Unassembled WGS sequence"/>
</dbReference>
<gene>
    <name evidence="1" type="ORF">WA1_44755</name>
</gene>
<evidence type="ECO:0008006" key="3">
    <source>
        <dbReference type="Google" id="ProtNLM"/>
    </source>
</evidence>
<reference evidence="1 2" key="1">
    <citation type="journal article" date="2013" name="Genome Biol. Evol.">
        <title>Genomes of Stigonematalean cyanobacteria (subsection V) and the evolution of oxygenic photosynthesis from prokaryotes to plastids.</title>
        <authorList>
            <person name="Dagan T."/>
            <person name="Roettger M."/>
            <person name="Stucken K."/>
            <person name="Landan G."/>
            <person name="Koch R."/>
            <person name="Major P."/>
            <person name="Gould S.B."/>
            <person name="Goremykin V.V."/>
            <person name="Rippka R."/>
            <person name="Tandeau de Marsac N."/>
            <person name="Gugger M."/>
            <person name="Lockhart P.J."/>
            <person name="Allen J.F."/>
            <person name="Brune I."/>
            <person name="Maus I."/>
            <person name="Puhler A."/>
            <person name="Martin W.F."/>
        </authorList>
    </citation>
    <scope>NUCLEOTIDE SEQUENCE [LARGE SCALE GENOMIC DNA]</scope>
    <source>
        <strain evidence="1 2">PCC 7110</strain>
    </source>
</reference>
<sequence>MESNLLDSQIKDFLFGKWRFETSRGGFMLILKDDYTYEQTWNQKTSVINELMQLPFGNKTIGEWYVENATLFLKYKNTPHSVLNIDFFPMSITTVLNSTLSFFIPDTYRILTIIDQRRIYMQCEETDDSFIAIRD</sequence>